<dbReference type="OrthoDB" id="10042665at2759"/>
<dbReference type="PANTHER" id="PTHR46411">
    <property type="entry name" value="FAMILY ATPASE, PUTATIVE-RELATED"/>
    <property type="match status" value="1"/>
</dbReference>
<name>W9C3N1_SCLBF</name>
<evidence type="ECO:0000313" key="4">
    <source>
        <dbReference type="EMBL" id="ESZ89544.1"/>
    </source>
</evidence>
<feature type="region of interest" description="Disordered" evidence="1">
    <location>
        <begin position="1"/>
        <end position="84"/>
    </location>
</feature>
<feature type="domain" description="ATPase AAA-type core" evidence="2">
    <location>
        <begin position="721"/>
        <end position="831"/>
    </location>
</feature>
<dbReference type="SUPFAM" id="SSF52540">
    <property type="entry name" value="P-loop containing nucleoside triphosphate hydrolases"/>
    <property type="match status" value="1"/>
</dbReference>
<comment type="caution">
    <text evidence="4">The sequence shown here is derived from an EMBL/GenBank/DDBJ whole genome shotgun (WGS) entry which is preliminary data.</text>
</comment>
<dbReference type="GO" id="GO:0016887">
    <property type="term" value="F:ATP hydrolysis activity"/>
    <property type="evidence" value="ECO:0007669"/>
    <property type="project" value="InterPro"/>
</dbReference>
<dbReference type="STRING" id="1432307.W9C3N1"/>
<dbReference type="PANTHER" id="PTHR46411:SF3">
    <property type="entry name" value="AAA+ ATPASE DOMAIN-CONTAINING PROTEIN"/>
    <property type="match status" value="1"/>
</dbReference>
<proteinExistence type="predicted"/>
<dbReference type="InterPro" id="IPR027417">
    <property type="entry name" value="P-loop_NTPase"/>
</dbReference>
<evidence type="ECO:0000259" key="2">
    <source>
        <dbReference type="Pfam" id="PF00004"/>
    </source>
</evidence>
<evidence type="ECO:0000259" key="3">
    <source>
        <dbReference type="Pfam" id="PF22942"/>
    </source>
</evidence>
<reference evidence="4 5" key="1">
    <citation type="journal article" date="2014" name="Genome Announc.">
        <title>Draft genome sequence of Sclerotinia borealis, a psychrophilic plant pathogenic fungus.</title>
        <authorList>
            <person name="Mardanov A.V."/>
            <person name="Beletsky A.V."/>
            <person name="Kadnikov V.V."/>
            <person name="Ignatov A.N."/>
            <person name="Ravin N.V."/>
        </authorList>
    </citation>
    <scope>NUCLEOTIDE SEQUENCE [LARGE SCALE GENOMIC DNA]</scope>
    <source>
        <strain evidence="5">F-4157</strain>
    </source>
</reference>
<keyword evidence="5" id="KW-1185">Reference proteome</keyword>
<accession>W9C3N1</accession>
<dbReference type="Pfam" id="PF22942">
    <property type="entry name" value="DUF7025"/>
    <property type="match status" value="1"/>
</dbReference>
<evidence type="ECO:0000256" key="1">
    <source>
        <dbReference type="SAM" id="MobiDB-lite"/>
    </source>
</evidence>
<dbReference type="InterPro" id="IPR003959">
    <property type="entry name" value="ATPase_AAA_core"/>
</dbReference>
<organism evidence="4 5">
    <name type="scientific">Sclerotinia borealis (strain F-4128)</name>
    <dbReference type="NCBI Taxonomy" id="1432307"/>
    <lineage>
        <taxon>Eukaryota</taxon>
        <taxon>Fungi</taxon>
        <taxon>Dikarya</taxon>
        <taxon>Ascomycota</taxon>
        <taxon>Pezizomycotina</taxon>
        <taxon>Leotiomycetes</taxon>
        <taxon>Helotiales</taxon>
        <taxon>Sclerotiniaceae</taxon>
        <taxon>Sclerotinia</taxon>
    </lineage>
</organism>
<dbReference type="AlphaFoldDB" id="W9C3N1"/>
<protein>
    <submittedName>
        <fullName evidence="4">Uncharacterized protein</fullName>
    </submittedName>
</protein>
<sequence>MMSENNIEAPDSDGFEHVTQPLENIKEDVEGSVSEGVGEKIASDEENSDDKTEKKEDRTKNLDVKNNSREKNSKAVPTDLSKRTSENCPTWTRMHLRHLSLKVLKTHNIDYIIDKADPDYVLIQRFVPEHEQDFLWAATRALRTRRNPAHHVSNSVSPRRRRFEGASSPGIIEVRRAGSEAELKLDVNRMEVKEWVGVKHMEQRGKHVLDVALEEGIAVRLAINSEALKDELRVVVGAGVGLEISEERRVLLAPWKVLVEYGGAIRQRLQKLEEMIKSRDAVLVEDQVEEGDKEPHQVHEEVRSETYEIRIRPPPIPCEVCDVIYPSHKTPLECLDTRIPHLKCLIEFMDCDLKHVFDLRQRIKDGTLKEIAFADLWHLFNPGDLIVTSPLSRAYRIFHISGGRPRLSKPDLFEKKTVVSPFNINCFYMDQDWKSVGPIHETLRIQDYVGKKSVMELQFELDGKLMVEKVMICPVKMLSVEDRRNQMINLISRGKKLRSLRQGDHKYYSGSAGEEVSNLSGDDDLRFPRRVPVYQARSAVDSRKEPEYVESYVIIDNEVHGDNKAIGLIDAIEFDYRETAESCTHYGVSNNQYIINDRFRRDCRCSDVVVDYVVDNDRAAKYKDDLHLLKPRDINDELGDDHLMLLPPTIEGFVLQKKAWKMLRVDMISDLKELEMTNQVDFKDLVLPAGHEKLLKALVSTHPSSKSWLSQENNKSSSLAIFLHGPKSTGKHLMVKALASHFDKPLYTITGSDCGINTWDFAREFANHFKRATKWNCIVAIPDADSLFPHRKTASDSDFDASGVFLRELELFNGIVVLSTDRKYVVEEQVVNGMNVCLENDSWSKEDNMTVWHRAWRLKSDEALLSSNELHSLEMQQSTRSYWLKFIEREYTMGKRWNGVEIDNYFDTALAMAKYDNDGSQTLVLETNHLIIAARVTGASVSSVF</sequence>
<feature type="domain" description="DUF7025" evidence="3">
    <location>
        <begin position="366"/>
        <end position="458"/>
    </location>
</feature>
<dbReference type="Gene3D" id="3.40.50.300">
    <property type="entry name" value="P-loop containing nucleotide triphosphate hydrolases"/>
    <property type="match status" value="1"/>
</dbReference>
<feature type="compositionally biased region" description="Basic and acidic residues" evidence="1">
    <location>
        <begin position="37"/>
        <end position="73"/>
    </location>
</feature>
<gene>
    <name evidence="4" type="ORF">SBOR_10071</name>
</gene>
<dbReference type="HOGENOM" id="CLU_315676_0_0_1"/>
<dbReference type="Proteomes" id="UP000019487">
    <property type="component" value="Unassembled WGS sequence"/>
</dbReference>
<dbReference type="GO" id="GO:0005524">
    <property type="term" value="F:ATP binding"/>
    <property type="evidence" value="ECO:0007669"/>
    <property type="project" value="InterPro"/>
</dbReference>
<dbReference type="EMBL" id="AYSA01000889">
    <property type="protein sequence ID" value="ESZ89544.1"/>
    <property type="molecule type" value="Genomic_DNA"/>
</dbReference>
<dbReference type="InterPro" id="IPR054289">
    <property type="entry name" value="DUF7025"/>
</dbReference>
<evidence type="ECO:0000313" key="5">
    <source>
        <dbReference type="Proteomes" id="UP000019487"/>
    </source>
</evidence>
<dbReference type="Pfam" id="PF00004">
    <property type="entry name" value="AAA"/>
    <property type="match status" value="1"/>
</dbReference>